<dbReference type="Proteomes" id="UP000294335">
    <property type="component" value="Unassembled WGS sequence"/>
</dbReference>
<organism evidence="1 2">
    <name type="scientific">Pseudomonas inefficax</name>
    <dbReference type="NCBI Taxonomy" id="2078786"/>
    <lineage>
        <taxon>Bacteria</taxon>
        <taxon>Pseudomonadati</taxon>
        <taxon>Pseudomonadota</taxon>
        <taxon>Gammaproteobacteria</taxon>
        <taxon>Pseudomonadales</taxon>
        <taxon>Pseudomonadaceae</taxon>
        <taxon>Pseudomonas</taxon>
    </lineage>
</organism>
<sequence length="63" mass="6737">MPMATRLIIHAYGLGSLLLQGDGAQPVTGEGTAMNWLNLCHKCCHKCCHNLCHKPLSLHPSGG</sequence>
<reference evidence="1 2" key="1">
    <citation type="submission" date="2018-02" db="EMBL/GenBank/DDBJ databases">
        <authorList>
            <person name="Dubost A."/>
        </authorList>
    </citation>
    <scope>NUCLEOTIDE SEQUENCE [LARGE SCALE GENOMIC DNA]</scope>
    <source>
        <strain evidence="2">JV551A3</strain>
    </source>
</reference>
<evidence type="ECO:0000313" key="2">
    <source>
        <dbReference type="Proteomes" id="UP000294335"/>
    </source>
</evidence>
<proteinExistence type="predicted"/>
<evidence type="ECO:0000313" key="1">
    <source>
        <dbReference type="EMBL" id="SPO62580.1"/>
    </source>
</evidence>
<gene>
    <name evidence="1" type="ORF">JV551A3_V1_1790015</name>
</gene>
<protein>
    <submittedName>
        <fullName evidence="1">Uncharacterized protein</fullName>
    </submittedName>
</protein>
<dbReference type="EMBL" id="OPYN01000179">
    <property type="protein sequence ID" value="SPO62580.1"/>
    <property type="molecule type" value="Genomic_DNA"/>
</dbReference>
<dbReference type="AlphaFoldDB" id="A0AAQ1SUZ4"/>
<accession>A0AAQ1SUZ4</accession>
<comment type="caution">
    <text evidence="1">The sequence shown here is derived from an EMBL/GenBank/DDBJ whole genome shotgun (WGS) entry which is preliminary data.</text>
</comment>
<name>A0AAQ1SUZ4_9PSED</name>
<keyword evidence="2" id="KW-1185">Reference proteome</keyword>